<organism evidence="2 3">
    <name type="scientific">Thiomicrorhabdus heinhorstiae</name>
    <dbReference type="NCBI Taxonomy" id="2748010"/>
    <lineage>
        <taxon>Bacteria</taxon>
        <taxon>Pseudomonadati</taxon>
        <taxon>Pseudomonadota</taxon>
        <taxon>Gammaproteobacteria</taxon>
        <taxon>Thiotrichales</taxon>
        <taxon>Piscirickettsiaceae</taxon>
        <taxon>Thiomicrorhabdus</taxon>
    </lineage>
</organism>
<dbReference type="Pfam" id="PF00903">
    <property type="entry name" value="Glyoxalase"/>
    <property type="match status" value="1"/>
</dbReference>
<dbReference type="RefSeq" id="WP_194947175.1">
    <property type="nucleotide sequence ID" value="NZ_JACBGI020000001.1"/>
</dbReference>
<gene>
    <name evidence="2" type="ORF">H8792_000465</name>
</gene>
<dbReference type="PANTHER" id="PTHR21366:SF22">
    <property type="entry name" value="VOC DOMAIN-CONTAINING PROTEIN"/>
    <property type="match status" value="1"/>
</dbReference>
<dbReference type="PANTHER" id="PTHR21366">
    <property type="entry name" value="GLYOXALASE FAMILY PROTEIN"/>
    <property type="match status" value="1"/>
</dbReference>
<evidence type="ECO:0000313" key="2">
    <source>
        <dbReference type="EMBL" id="MBF6056810.1"/>
    </source>
</evidence>
<proteinExistence type="predicted"/>
<comment type="caution">
    <text evidence="2">The sequence shown here is derived from an EMBL/GenBank/DDBJ whole genome shotgun (WGS) entry which is preliminary data.</text>
</comment>
<sequence>MSKVLGLDHVSVLVADADRALDFYQDILQVSLLQRPELAFPGYWLDLGGGQSVHLMQLSNPYATIEKPQHGGRDQHLALRVSSIEEFADRLTTKGIAFTRSKSGRQALFFRDLDQNAIELFEYRN</sequence>
<dbReference type="CDD" id="cd07245">
    <property type="entry name" value="VOC_like"/>
    <property type="match status" value="1"/>
</dbReference>
<dbReference type="SUPFAM" id="SSF54593">
    <property type="entry name" value="Glyoxalase/Bleomycin resistance protein/Dihydroxybiphenyl dioxygenase"/>
    <property type="match status" value="1"/>
</dbReference>
<dbReference type="InterPro" id="IPR050383">
    <property type="entry name" value="GlyoxalaseI/FosfomycinResist"/>
</dbReference>
<dbReference type="EMBL" id="JACBGI020000001">
    <property type="protein sequence ID" value="MBF6056810.1"/>
    <property type="molecule type" value="Genomic_DNA"/>
</dbReference>
<accession>A0ABS0BUN2</accession>
<evidence type="ECO:0000259" key="1">
    <source>
        <dbReference type="PROSITE" id="PS51819"/>
    </source>
</evidence>
<protein>
    <submittedName>
        <fullName evidence="2">VOC family protein</fullName>
    </submittedName>
</protein>
<feature type="domain" description="VOC" evidence="1">
    <location>
        <begin position="6"/>
        <end position="123"/>
    </location>
</feature>
<dbReference type="Gene3D" id="3.10.180.10">
    <property type="entry name" value="2,3-Dihydroxybiphenyl 1,2-Dioxygenase, domain 1"/>
    <property type="match status" value="1"/>
</dbReference>
<reference evidence="2 3" key="2">
    <citation type="submission" date="2020-11" db="EMBL/GenBank/DDBJ databases">
        <title>Sulfur oxidizing isolate from Hospital Hole Sinkhole.</title>
        <authorList>
            <person name="Scott K.M."/>
        </authorList>
    </citation>
    <scope>NUCLEOTIDE SEQUENCE [LARGE SCALE GENOMIC DNA]</scope>
    <source>
        <strain evidence="2 3">HH1</strain>
    </source>
</reference>
<dbReference type="PROSITE" id="PS51819">
    <property type="entry name" value="VOC"/>
    <property type="match status" value="1"/>
</dbReference>
<keyword evidence="3" id="KW-1185">Reference proteome</keyword>
<evidence type="ECO:0000313" key="3">
    <source>
        <dbReference type="Proteomes" id="UP001193680"/>
    </source>
</evidence>
<dbReference type="Proteomes" id="UP001193680">
    <property type="component" value="Unassembled WGS sequence"/>
</dbReference>
<dbReference type="InterPro" id="IPR029068">
    <property type="entry name" value="Glyas_Bleomycin-R_OHBP_Dase"/>
</dbReference>
<dbReference type="InterPro" id="IPR004360">
    <property type="entry name" value="Glyas_Fos-R_dOase_dom"/>
</dbReference>
<reference evidence="2 3" key="1">
    <citation type="submission" date="2020-06" db="EMBL/GenBank/DDBJ databases">
        <authorList>
            <person name="Scott K."/>
        </authorList>
    </citation>
    <scope>NUCLEOTIDE SEQUENCE [LARGE SCALE GENOMIC DNA]</scope>
    <source>
        <strain evidence="2 3">HH1</strain>
    </source>
</reference>
<dbReference type="InterPro" id="IPR037523">
    <property type="entry name" value="VOC_core"/>
</dbReference>
<name>A0ABS0BUN2_9GAMM</name>